<keyword evidence="3" id="KW-1185">Reference proteome</keyword>
<dbReference type="Proteomes" id="UP001146120">
    <property type="component" value="Unassembled WGS sequence"/>
</dbReference>
<name>A0AAV2YMV8_9STRA</name>
<evidence type="ECO:0000256" key="1">
    <source>
        <dbReference type="SAM" id="MobiDB-lite"/>
    </source>
</evidence>
<protein>
    <submittedName>
        <fullName evidence="2">Uncharacterized protein</fullName>
    </submittedName>
</protein>
<comment type="caution">
    <text evidence="2">The sequence shown here is derived from an EMBL/GenBank/DDBJ whole genome shotgun (WGS) entry which is preliminary data.</text>
</comment>
<evidence type="ECO:0000313" key="2">
    <source>
        <dbReference type="EMBL" id="DAZ94019.1"/>
    </source>
</evidence>
<dbReference type="EMBL" id="DAKRPA010000275">
    <property type="protein sequence ID" value="DAZ94019.1"/>
    <property type="molecule type" value="Genomic_DNA"/>
</dbReference>
<gene>
    <name evidence="2" type="ORF">N0F65_001630</name>
</gene>
<evidence type="ECO:0000313" key="3">
    <source>
        <dbReference type="Proteomes" id="UP001146120"/>
    </source>
</evidence>
<feature type="region of interest" description="Disordered" evidence="1">
    <location>
        <begin position="74"/>
        <end position="95"/>
    </location>
</feature>
<sequence length="251" mass="28239">MQSGSLQESGKQPIPLSLCEQLRVASLVRWDGGFSHVFWVTQWNMMSRSEAVQTICTEHFSAQDDSIGWVMHKSKTNQEGSGPKDPRRLCGNPHNPGSLPWSYHPTQPAGPLFPGARQKARFAKILGDMIKQIQPKASFGTHSIRKESQHLIRTRICPWHWPLAFESSGRHRAWCHSAKVGARSESTSCGFLRVCFGFGRTSRYGITPRNTFLPSRWASIGRYGVSNTPYTHDKEASQTAAYRRRLQGGGW</sequence>
<dbReference type="AlphaFoldDB" id="A0AAV2YMV8"/>
<organism evidence="2 3">
    <name type="scientific">Lagenidium giganteum</name>
    <dbReference type="NCBI Taxonomy" id="4803"/>
    <lineage>
        <taxon>Eukaryota</taxon>
        <taxon>Sar</taxon>
        <taxon>Stramenopiles</taxon>
        <taxon>Oomycota</taxon>
        <taxon>Peronosporomycetes</taxon>
        <taxon>Pythiales</taxon>
        <taxon>Pythiaceae</taxon>
    </lineage>
</organism>
<proteinExistence type="predicted"/>
<accession>A0AAV2YMV8</accession>
<reference evidence="2" key="1">
    <citation type="submission" date="2022-11" db="EMBL/GenBank/DDBJ databases">
        <authorList>
            <person name="Morgan W.R."/>
            <person name="Tartar A."/>
        </authorList>
    </citation>
    <scope>NUCLEOTIDE SEQUENCE</scope>
    <source>
        <strain evidence="2">ARSEF 373</strain>
    </source>
</reference>
<reference evidence="2" key="2">
    <citation type="journal article" date="2023" name="Microbiol Resour">
        <title>Decontamination and Annotation of the Draft Genome Sequence of the Oomycete Lagenidium giganteum ARSEF 373.</title>
        <authorList>
            <person name="Morgan W.R."/>
            <person name="Tartar A."/>
        </authorList>
    </citation>
    <scope>NUCLEOTIDE SEQUENCE</scope>
    <source>
        <strain evidence="2">ARSEF 373</strain>
    </source>
</reference>